<dbReference type="PANTHER" id="PTHR31278">
    <property type="entry name" value="CHCHD1"/>
    <property type="match status" value="1"/>
</dbReference>
<dbReference type="OrthoDB" id="5825849at2759"/>
<dbReference type="InterPro" id="IPR033620">
    <property type="entry name" value="Ribosomal_mS37_met"/>
</dbReference>
<accession>A0A6G0U3S4</accession>
<dbReference type="PANTHER" id="PTHR31278:SF2">
    <property type="entry name" value="SMALL RIBOSOMAL SUBUNIT PROTEIN MS37"/>
    <property type="match status" value="1"/>
</dbReference>
<sequence>MRLNNVLNFRDMRRYTKNPLEVKFEELLPLKLKDKVSGKGDRSKERACVHEISVMFACFKKNEFDQARCADEITKFQACATKNYADKFKRKQDRREGNISVGKDNLTPREINHLLKKYPNPYLESTCSYLNLNFLFKMYNLFVNIVFHIKIKFKNKNYVIITGGHGQNRFCYTPLNVTYGKETIISKTGFKCILNYKTRMQTCTKKSQNRQEKDAKHAK</sequence>
<dbReference type="InterPro" id="IPR009069">
    <property type="entry name" value="Cys_alpha_HP_mot_SF"/>
</dbReference>
<dbReference type="PROSITE" id="PS51808">
    <property type="entry name" value="CHCH"/>
    <property type="match status" value="1"/>
</dbReference>
<gene>
    <name evidence="1" type="ORF">AGLY_002001</name>
</gene>
<dbReference type="SUPFAM" id="SSF47072">
    <property type="entry name" value="Cysteine alpha-hairpin motif"/>
    <property type="match status" value="1"/>
</dbReference>
<dbReference type="EMBL" id="VYZN01000006">
    <property type="protein sequence ID" value="KAE9543771.1"/>
    <property type="molecule type" value="Genomic_DNA"/>
</dbReference>
<organism evidence="1 2">
    <name type="scientific">Aphis glycines</name>
    <name type="common">Soybean aphid</name>
    <dbReference type="NCBI Taxonomy" id="307491"/>
    <lineage>
        <taxon>Eukaryota</taxon>
        <taxon>Metazoa</taxon>
        <taxon>Ecdysozoa</taxon>
        <taxon>Arthropoda</taxon>
        <taxon>Hexapoda</taxon>
        <taxon>Insecta</taxon>
        <taxon>Pterygota</taxon>
        <taxon>Neoptera</taxon>
        <taxon>Paraneoptera</taxon>
        <taxon>Hemiptera</taxon>
        <taxon>Sternorrhyncha</taxon>
        <taxon>Aphidomorpha</taxon>
        <taxon>Aphidoidea</taxon>
        <taxon>Aphididae</taxon>
        <taxon>Aphidini</taxon>
        <taxon>Aphis</taxon>
        <taxon>Aphis</taxon>
    </lineage>
</organism>
<evidence type="ECO:0000313" key="2">
    <source>
        <dbReference type="Proteomes" id="UP000475862"/>
    </source>
</evidence>
<keyword evidence="2" id="KW-1185">Reference proteome</keyword>
<evidence type="ECO:0000313" key="1">
    <source>
        <dbReference type="EMBL" id="KAE9543771.1"/>
    </source>
</evidence>
<reference evidence="1 2" key="1">
    <citation type="submission" date="2019-08" db="EMBL/GenBank/DDBJ databases">
        <title>The genome of the soybean aphid Biotype 1, its phylome, world population structure and adaptation to the North American continent.</title>
        <authorList>
            <person name="Giordano R."/>
            <person name="Donthu R.K."/>
            <person name="Hernandez A.G."/>
            <person name="Wright C.L."/>
            <person name="Zimin A.V."/>
        </authorList>
    </citation>
    <scope>NUCLEOTIDE SEQUENCE [LARGE SCALE GENOMIC DNA]</scope>
    <source>
        <tissue evidence="1">Whole aphids</tissue>
    </source>
</reference>
<dbReference type="GO" id="GO:0005761">
    <property type="term" value="C:mitochondrial ribosome"/>
    <property type="evidence" value="ECO:0007669"/>
    <property type="project" value="InterPro"/>
</dbReference>
<comment type="caution">
    <text evidence="1">The sequence shown here is derived from an EMBL/GenBank/DDBJ whole genome shotgun (WGS) entry which is preliminary data.</text>
</comment>
<dbReference type="GO" id="GO:0005654">
    <property type="term" value="C:nucleoplasm"/>
    <property type="evidence" value="ECO:0007669"/>
    <property type="project" value="TreeGrafter"/>
</dbReference>
<proteinExistence type="predicted"/>
<dbReference type="GO" id="GO:0032543">
    <property type="term" value="P:mitochondrial translation"/>
    <property type="evidence" value="ECO:0007669"/>
    <property type="project" value="InterPro"/>
</dbReference>
<dbReference type="AlphaFoldDB" id="A0A6G0U3S4"/>
<name>A0A6G0U3S4_APHGL</name>
<evidence type="ECO:0008006" key="3">
    <source>
        <dbReference type="Google" id="ProtNLM"/>
    </source>
</evidence>
<dbReference type="GO" id="GO:0003723">
    <property type="term" value="F:RNA binding"/>
    <property type="evidence" value="ECO:0007669"/>
    <property type="project" value="TreeGrafter"/>
</dbReference>
<protein>
    <recommendedName>
        <fullName evidence="3">CHCH domain-containing protein</fullName>
    </recommendedName>
</protein>
<dbReference type="Proteomes" id="UP000475862">
    <property type="component" value="Unassembled WGS sequence"/>
</dbReference>